<dbReference type="SUPFAM" id="SSF56281">
    <property type="entry name" value="Metallo-hydrolase/oxidoreductase"/>
    <property type="match status" value="1"/>
</dbReference>
<keyword evidence="2" id="KW-0378">Hydrolase</keyword>
<dbReference type="PANTHER" id="PTHR23240:SF8">
    <property type="entry name" value="PROTEIN ARTEMIS"/>
    <property type="match status" value="1"/>
</dbReference>
<evidence type="ECO:0000313" key="5">
    <source>
        <dbReference type="Proteomes" id="UP000186601"/>
    </source>
</evidence>
<evidence type="ECO:0000256" key="1">
    <source>
        <dbReference type="ARBA" id="ARBA00022722"/>
    </source>
</evidence>
<evidence type="ECO:0000256" key="2">
    <source>
        <dbReference type="ARBA" id="ARBA00022801"/>
    </source>
</evidence>
<organism evidence="4 5">
    <name type="scientific">Hermanssonia centrifuga</name>
    <dbReference type="NCBI Taxonomy" id="98765"/>
    <lineage>
        <taxon>Eukaryota</taxon>
        <taxon>Fungi</taxon>
        <taxon>Dikarya</taxon>
        <taxon>Basidiomycota</taxon>
        <taxon>Agaricomycotina</taxon>
        <taxon>Agaricomycetes</taxon>
        <taxon>Polyporales</taxon>
        <taxon>Meruliaceae</taxon>
        <taxon>Hermanssonia</taxon>
    </lineage>
</organism>
<name>A0A2R6NFQ1_9APHY</name>
<keyword evidence="5" id="KW-1185">Reference proteome</keyword>
<sequence>MPTGTPYNSFILKYPVRVDEFADSVGLTAVPALHLLTHTHTDHINGLSAKSFASTVVCSNDAKEMLLRHEVYGERALKELEIRAENVRTYQHLKIDPRTLDDGTIYYTGARDLLKPLALHTPTRLELSNDNFVTITLFDANHCPGAVMFLIEGPHGAILHTGDFRAEPWFLDSLSKNPFLQRYVAGPPSPTANSESREKPLGEPLTATLEAIHLDTACLLGTDEIATKV</sequence>
<dbReference type="AlphaFoldDB" id="A0A2R6NFQ1"/>
<evidence type="ECO:0000313" key="4">
    <source>
        <dbReference type="EMBL" id="PSR70832.1"/>
    </source>
</evidence>
<dbReference type="GO" id="GO:0006303">
    <property type="term" value="P:double-strand break repair via nonhomologous end joining"/>
    <property type="evidence" value="ECO:0007669"/>
    <property type="project" value="TreeGrafter"/>
</dbReference>
<dbReference type="Gene3D" id="3.60.15.10">
    <property type="entry name" value="Ribonuclease Z/Hydroxyacylglutathione hydrolase-like"/>
    <property type="match status" value="1"/>
</dbReference>
<dbReference type="GO" id="GO:0035312">
    <property type="term" value="F:5'-3' DNA exonuclease activity"/>
    <property type="evidence" value="ECO:0007669"/>
    <property type="project" value="TreeGrafter"/>
</dbReference>
<gene>
    <name evidence="4" type="ORF">PHLCEN_2v13273</name>
</gene>
<dbReference type="GO" id="GO:0036297">
    <property type="term" value="P:interstrand cross-link repair"/>
    <property type="evidence" value="ECO:0007669"/>
    <property type="project" value="TreeGrafter"/>
</dbReference>
<dbReference type="EMBL" id="MLYV02001309">
    <property type="protein sequence ID" value="PSR70832.1"/>
    <property type="molecule type" value="Genomic_DNA"/>
</dbReference>
<comment type="caution">
    <text evidence="4">The sequence shown here is derived from an EMBL/GenBank/DDBJ whole genome shotgun (WGS) entry which is preliminary data.</text>
</comment>
<dbReference type="OrthoDB" id="5561659at2759"/>
<dbReference type="InterPro" id="IPR036866">
    <property type="entry name" value="RibonucZ/Hydroxyglut_hydro"/>
</dbReference>
<proteinExistence type="predicted"/>
<accession>A0A2R6NFQ1</accession>
<reference evidence="4 5" key="1">
    <citation type="submission" date="2018-02" db="EMBL/GenBank/DDBJ databases">
        <title>Genome sequence of the basidiomycete white-rot fungus Phlebia centrifuga.</title>
        <authorList>
            <person name="Granchi Z."/>
            <person name="Peng M."/>
            <person name="de Vries R.P."/>
            <person name="Hilden K."/>
            <person name="Makela M.R."/>
            <person name="Grigoriev I."/>
            <person name="Riley R."/>
        </authorList>
    </citation>
    <scope>NUCLEOTIDE SEQUENCE [LARGE SCALE GENOMIC DNA]</scope>
    <source>
        <strain evidence="4 5">FBCC195</strain>
    </source>
</reference>
<protein>
    <recommendedName>
        <fullName evidence="6">Metallo-beta-lactamase domain-containing protein</fullName>
    </recommendedName>
</protein>
<dbReference type="Proteomes" id="UP000186601">
    <property type="component" value="Unassembled WGS sequence"/>
</dbReference>
<evidence type="ECO:0000256" key="3">
    <source>
        <dbReference type="ARBA" id="ARBA00022839"/>
    </source>
</evidence>
<dbReference type="STRING" id="98765.A0A2R6NFQ1"/>
<dbReference type="GO" id="GO:0000723">
    <property type="term" value="P:telomere maintenance"/>
    <property type="evidence" value="ECO:0007669"/>
    <property type="project" value="TreeGrafter"/>
</dbReference>
<evidence type="ECO:0008006" key="6">
    <source>
        <dbReference type="Google" id="ProtNLM"/>
    </source>
</evidence>
<dbReference type="PANTHER" id="PTHR23240">
    <property type="entry name" value="DNA CROSS-LINK REPAIR PROTEIN PSO2/SNM1-RELATED"/>
    <property type="match status" value="1"/>
</dbReference>
<dbReference type="GO" id="GO:0003684">
    <property type="term" value="F:damaged DNA binding"/>
    <property type="evidence" value="ECO:0007669"/>
    <property type="project" value="TreeGrafter"/>
</dbReference>
<keyword evidence="3" id="KW-0269">Exonuclease</keyword>
<keyword evidence="1" id="KW-0540">Nuclease</keyword>